<dbReference type="KEGG" id="prv:G7070_03065"/>
<proteinExistence type="predicted"/>
<gene>
    <name evidence="2" type="ORF">G7070_03065</name>
</gene>
<keyword evidence="3" id="KW-1185">Reference proteome</keyword>
<accession>A0A6G7Y4B4</accession>
<dbReference type="EMBL" id="CP049865">
    <property type="protein sequence ID" value="QIK71457.1"/>
    <property type="molecule type" value="Genomic_DNA"/>
</dbReference>
<keyword evidence="1" id="KW-1133">Transmembrane helix</keyword>
<keyword evidence="1" id="KW-0472">Membrane</keyword>
<dbReference type="AlphaFoldDB" id="A0A6G7Y4B4"/>
<dbReference type="Pfam" id="PF16316">
    <property type="entry name" value="DUF4956"/>
    <property type="match status" value="1"/>
</dbReference>
<evidence type="ECO:0000313" key="3">
    <source>
        <dbReference type="Proteomes" id="UP000501058"/>
    </source>
</evidence>
<dbReference type="InterPro" id="IPR032531">
    <property type="entry name" value="DUF4956"/>
</dbReference>
<feature type="transmembrane region" description="Helical" evidence="1">
    <location>
        <begin position="6"/>
        <end position="25"/>
    </location>
</feature>
<keyword evidence="1" id="KW-0812">Transmembrane</keyword>
<dbReference type="Proteomes" id="UP000501058">
    <property type="component" value="Chromosome"/>
</dbReference>
<evidence type="ECO:0000256" key="1">
    <source>
        <dbReference type="SAM" id="Phobius"/>
    </source>
</evidence>
<feature type="transmembrane region" description="Helical" evidence="1">
    <location>
        <begin position="37"/>
        <end position="70"/>
    </location>
</feature>
<evidence type="ECO:0000313" key="2">
    <source>
        <dbReference type="EMBL" id="QIK71457.1"/>
    </source>
</evidence>
<name>A0A6G7Y4B4_9ACTN</name>
<reference evidence="2 3" key="1">
    <citation type="submission" date="2020-03" db="EMBL/GenBank/DDBJ databases">
        <title>Propioniciclava sp. nov., isolated from Hydrophilus acuminatus.</title>
        <authorList>
            <person name="Hyun D.-W."/>
            <person name="Bae J.-W."/>
        </authorList>
    </citation>
    <scope>NUCLEOTIDE SEQUENCE [LARGE SCALE GENOMIC DNA]</scope>
    <source>
        <strain evidence="2 3">HDW11</strain>
    </source>
</reference>
<feature type="transmembrane region" description="Helical" evidence="1">
    <location>
        <begin position="82"/>
        <end position="115"/>
    </location>
</feature>
<sequence>MSAVLPFLALDLVAILVLVLGVHFPRHHRRDLAVAYLGVNLGVLAVSVALQTSAVAAGLGLGLFGVLSIIRLRSDELAQSEVAYYFAALALGLIAGLGGDLALVAALMAALVGALAVIDHPRVLRGYTRQVVVLDRALADPTALRARLESQLGATVLGFSVQRLDLVNDTTTVEVRARALPGARVSEPVR</sequence>
<protein>
    <submittedName>
        <fullName evidence="2">DUF4956 domain-containing protein</fullName>
    </submittedName>
</protein>
<dbReference type="RefSeq" id="WP_166231887.1">
    <property type="nucleotide sequence ID" value="NZ_CP049865.1"/>
</dbReference>
<organism evidence="2 3">
    <name type="scientific">Propioniciclava coleopterorum</name>
    <dbReference type="NCBI Taxonomy" id="2714937"/>
    <lineage>
        <taxon>Bacteria</taxon>
        <taxon>Bacillati</taxon>
        <taxon>Actinomycetota</taxon>
        <taxon>Actinomycetes</taxon>
        <taxon>Propionibacteriales</taxon>
        <taxon>Propionibacteriaceae</taxon>
        <taxon>Propioniciclava</taxon>
    </lineage>
</organism>